<dbReference type="InterPro" id="IPR010930">
    <property type="entry name" value="Flg_bb/hook_C_dom"/>
</dbReference>
<dbReference type="Pfam" id="PF22692">
    <property type="entry name" value="LlgE_F_G_D1"/>
    <property type="match status" value="1"/>
</dbReference>
<evidence type="ECO:0000256" key="3">
    <source>
        <dbReference type="ARBA" id="ARBA00023143"/>
    </source>
</evidence>
<protein>
    <submittedName>
        <fullName evidence="7">Flagellar basal-body rod protein FlgG</fullName>
    </submittedName>
</protein>
<comment type="caution">
    <text evidence="7">The sequence shown here is derived from an EMBL/GenBank/DDBJ whole genome shotgun (WGS) entry which is preliminary data.</text>
</comment>
<gene>
    <name evidence="7" type="primary">flgG_1</name>
    <name evidence="7" type="ORF">GCM10023307_38320</name>
</gene>
<dbReference type="RefSeq" id="WP_345304980.1">
    <property type="nucleotide sequence ID" value="NZ_BAABJE010000030.1"/>
</dbReference>
<evidence type="ECO:0000313" key="7">
    <source>
        <dbReference type="EMBL" id="GAA4807861.1"/>
    </source>
</evidence>
<dbReference type="EMBL" id="BAABJE010000030">
    <property type="protein sequence ID" value="GAA4807861.1"/>
    <property type="molecule type" value="Genomic_DNA"/>
</dbReference>
<keyword evidence="3 4" id="KW-0975">Bacterial flagellum</keyword>
<feature type="domain" description="Flagellar basal-body/hook protein C-terminal" evidence="5">
    <location>
        <begin position="191"/>
        <end position="236"/>
    </location>
</feature>
<dbReference type="SUPFAM" id="SSF117143">
    <property type="entry name" value="Flagellar hook protein flgE"/>
    <property type="match status" value="1"/>
</dbReference>
<keyword evidence="7" id="KW-0282">Flagellum</keyword>
<dbReference type="InterPro" id="IPR020013">
    <property type="entry name" value="Flagellar_FlgE/F/G"/>
</dbReference>
<keyword evidence="7" id="KW-0969">Cilium</keyword>
<evidence type="ECO:0000259" key="6">
    <source>
        <dbReference type="Pfam" id="PF22692"/>
    </source>
</evidence>
<evidence type="ECO:0000256" key="2">
    <source>
        <dbReference type="ARBA" id="ARBA00009677"/>
    </source>
</evidence>
<dbReference type="PANTHER" id="PTHR30435:SF19">
    <property type="entry name" value="FLAGELLAR BASAL-BODY ROD PROTEIN FLGG"/>
    <property type="match status" value="1"/>
</dbReference>
<dbReference type="InterPro" id="IPR037925">
    <property type="entry name" value="FlgE/F/G-like"/>
</dbReference>
<dbReference type="Proteomes" id="UP001499959">
    <property type="component" value="Unassembled WGS sequence"/>
</dbReference>
<feature type="domain" description="Flagellar hook protein FlgE/F/G-like D1" evidence="6">
    <location>
        <begin position="87"/>
        <end position="149"/>
    </location>
</feature>
<reference evidence="8" key="1">
    <citation type="journal article" date="2019" name="Int. J. Syst. Evol. Microbiol.">
        <title>The Global Catalogue of Microorganisms (GCM) 10K type strain sequencing project: providing services to taxonomists for standard genome sequencing and annotation.</title>
        <authorList>
            <consortium name="The Broad Institute Genomics Platform"/>
            <consortium name="The Broad Institute Genome Sequencing Center for Infectious Disease"/>
            <person name="Wu L."/>
            <person name="Ma J."/>
        </authorList>
    </citation>
    <scope>NUCLEOTIDE SEQUENCE [LARGE SCALE GENOMIC DNA]</scope>
    <source>
        <strain evidence="8">JCM 18204</strain>
    </source>
</reference>
<comment type="similarity">
    <text evidence="2 4">Belongs to the flagella basal body rod proteins family.</text>
</comment>
<dbReference type="Pfam" id="PF06429">
    <property type="entry name" value="Flg_bbr_C"/>
    <property type="match status" value="1"/>
</dbReference>
<evidence type="ECO:0000259" key="5">
    <source>
        <dbReference type="Pfam" id="PF06429"/>
    </source>
</evidence>
<accession>A0ABP9CC56</accession>
<evidence type="ECO:0000256" key="4">
    <source>
        <dbReference type="RuleBase" id="RU362116"/>
    </source>
</evidence>
<keyword evidence="8" id="KW-1185">Reference proteome</keyword>
<sequence length="240" mass="25288">MTDTLQAIARSLSNDVQTLSTISHNVANMHTPGYRGVRAIPEFNVSGVDPQTVAGTAAELRSGTGLSTAIDQRDGVLAQTGNDLDIALRGPGFFVVERDGRHLLSRAGALRTDAEGRLVTASGDVAVGYSGALQMPAGKVRFERDGQVFVADQAVGQLQIVAVADASRLHPVGNGAYAYDGDLVEWKGSVVQGAIERANVDAAEETVRLMETTRHAESVQRAISIYDKAMDTGINQIGGN</sequence>
<evidence type="ECO:0000313" key="8">
    <source>
        <dbReference type="Proteomes" id="UP001499959"/>
    </source>
</evidence>
<dbReference type="PANTHER" id="PTHR30435">
    <property type="entry name" value="FLAGELLAR PROTEIN"/>
    <property type="match status" value="1"/>
</dbReference>
<evidence type="ECO:0000256" key="1">
    <source>
        <dbReference type="ARBA" id="ARBA00004117"/>
    </source>
</evidence>
<organism evidence="7 8">
    <name type="scientific">Lysobacter hankyongensis</name>
    <dbReference type="NCBI Taxonomy" id="1176535"/>
    <lineage>
        <taxon>Bacteria</taxon>
        <taxon>Pseudomonadati</taxon>
        <taxon>Pseudomonadota</taxon>
        <taxon>Gammaproteobacteria</taxon>
        <taxon>Lysobacterales</taxon>
        <taxon>Lysobacteraceae</taxon>
        <taxon>Lysobacter</taxon>
    </lineage>
</organism>
<dbReference type="InterPro" id="IPR053967">
    <property type="entry name" value="LlgE_F_G-like_D1"/>
</dbReference>
<comment type="subcellular location">
    <subcellularLocation>
        <location evidence="1 4">Bacterial flagellum basal body</location>
    </subcellularLocation>
</comment>
<name>A0ABP9CC56_9GAMM</name>
<dbReference type="NCBIfam" id="TIGR03506">
    <property type="entry name" value="FlgEFG_subfam"/>
    <property type="match status" value="1"/>
</dbReference>
<keyword evidence="7" id="KW-0966">Cell projection</keyword>
<proteinExistence type="inferred from homology"/>